<keyword evidence="3" id="KW-1185">Reference proteome</keyword>
<organism evidence="2 3">
    <name type="scientific">Furculomyces boomerangus</name>
    <dbReference type="NCBI Taxonomy" id="61424"/>
    <lineage>
        <taxon>Eukaryota</taxon>
        <taxon>Fungi</taxon>
        <taxon>Fungi incertae sedis</taxon>
        <taxon>Zoopagomycota</taxon>
        <taxon>Kickxellomycotina</taxon>
        <taxon>Harpellomycetes</taxon>
        <taxon>Harpellales</taxon>
        <taxon>Harpellaceae</taxon>
        <taxon>Furculomyces</taxon>
    </lineage>
</organism>
<comment type="caution">
    <text evidence="2">The sequence shown here is derived from an EMBL/GenBank/DDBJ whole genome shotgun (WGS) entry which is preliminary data.</text>
</comment>
<reference evidence="2 3" key="1">
    <citation type="journal article" date="2018" name="MBio">
        <title>Comparative Genomics Reveals the Core Gene Toolbox for the Fungus-Insect Symbiosis.</title>
        <authorList>
            <person name="Wang Y."/>
            <person name="Stata M."/>
            <person name="Wang W."/>
            <person name="Stajich J.E."/>
            <person name="White M.M."/>
            <person name="Moncalvo J.M."/>
        </authorList>
    </citation>
    <scope>NUCLEOTIDE SEQUENCE [LARGE SCALE GENOMIC DNA]</scope>
    <source>
        <strain evidence="2 3">AUS-77-4</strain>
    </source>
</reference>
<dbReference type="AlphaFoldDB" id="A0A2T9Z565"/>
<protein>
    <submittedName>
        <fullName evidence="2">Uncharacterized protein</fullName>
    </submittedName>
</protein>
<proteinExistence type="predicted"/>
<evidence type="ECO:0000313" key="2">
    <source>
        <dbReference type="EMBL" id="PVU99730.1"/>
    </source>
</evidence>
<feature type="region of interest" description="Disordered" evidence="1">
    <location>
        <begin position="141"/>
        <end position="160"/>
    </location>
</feature>
<sequence>MQTFPTVANELNFKNFQQENQVNDASSVYNFENTENGITLVQQNAGSNIDSRNPQESLMKNVNELKNGNQQNSYEYYNVNKVDNNYQLHNPLETNSRNNFLSFTGPVSNSFADNISIPTGNIPTLSTETSATILNFAPIDNKRNTSKSTNSGHQEKPGINSVLEKNVINNISYNNNEERIILQTKPNIKE</sequence>
<gene>
    <name evidence="2" type="ORF">BB559_000471</name>
</gene>
<name>A0A2T9Z565_9FUNG</name>
<evidence type="ECO:0000313" key="3">
    <source>
        <dbReference type="Proteomes" id="UP000245699"/>
    </source>
</evidence>
<accession>A0A2T9Z565</accession>
<dbReference type="Proteomes" id="UP000245699">
    <property type="component" value="Unassembled WGS sequence"/>
</dbReference>
<dbReference type="EMBL" id="MBFT01000022">
    <property type="protein sequence ID" value="PVU99730.1"/>
    <property type="molecule type" value="Genomic_DNA"/>
</dbReference>
<evidence type="ECO:0000256" key="1">
    <source>
        <dbReference type="SAM" id="MobiDB-lite"/>
    </source>
</evidence>